<proteinExistence type="predicted"/>
<dbReference type="Pfam" id="PF13749">
    <property type="entry name" value="HATPase_c_4"/>
    <property type="match status" value="1"/>
</dbReference>
<dbReference type="InterPro" id="IPR038475">
    <property type="entry name" value="RecG_C_sf"/>
</dbReference>
<reference evidence="2 3" key="1">
    <citation type="submission" date="2014-01" db="EMBL/GenBank/DDBJ databases">
        <title>Draft genome sequence of the multidrug-resistant clinical isolate Dermabacter hominis 1368.</title>
        <authorList>
            <person name="Albersmeier A."/>
            <person name="Bomholt C."/>
            <person name="Glaub A."/>
            <person name="Ruckert C."/>
            <person name="Soriano F."/>
            <person name="Fernandez-Natal I."/>
            <person name="Tauch A."/>
        </authorList>
    </citation>
    <scope>NUCLEOTIDE SEQUENCE [LARGE SCALE GENOMIC DNA]</scope>
    <source>
        <strain evidence="2 3">1368</strain>
    </source>
</reference>
<dbReference type="InterPro" id="IPR007421">
    <property type="entry name" value="Schlafen_AlbA_2_dom"/>
</dbReference>
<sequence>MMYSEGMTDSDWREEVERARRLGTDDACVEIKASSRKLPKTVWETVSAFANGEGGLIILGLDEQKRFEAAPGFDAKRVRDEFLSGVDKRHGSVHAKVSPVPSCDVDIDEIDGAPIVRIRVEPLNASLGEIGPCYVTAQGIGRGSYIRLGDADRHLTAYEVYTMQNSHRRDYTDREPVEATNVDSLDSASVRRTLDRVRSSRSNALSGVREDDVTEALTRLNVLDNEGRATLAGYLALGQYPQQRFPQLTIDVTAHPRSNKSASSAVRFLDRQVCDGPIPVAIRDAVHAVMRNLITARTVNGVRGEDVPEIPEEVVREAITNAVTHRDYSAFVLGQQVSVDIYPDRIDISNPGGFWGDRSKENVGEGRSDSRNAALSRLLTDVPLPDSSDTVGENQGSGVPRMINAMRESGLPEPDYSASTTARVTVSLARHVRESEELRQCEGLPLKGVKGEVFRALDLRDARSIRELEDMTGRPAASLRPALRTLVDEGLVKATAPPQSRNRKYLRLND</sequence>
<comment type="caution">
    <text evidence="2">The sequence shown here is derived from an EMBL/GenBank/DDBJ whole genome shotgun (WGS) entry which is preliminary data.</text>
</comment>
<dbReference type="Pfam" id="PF04326">
    <property type="entry name" value="SLFN_AlbA_2"/>
    <property type="match status" value="1"/>
</dbReference>
<gene>
    <name evidence="2" type="ORF">DHOM_06450</name>
</gene>
<dbReference type="Gene3D" id="3.30.950.30">
    <property type="entry name" value="Schlafen, AAA domain"/>
    <property type="match status" value="1"/>
</dbReference>
<evidence type="ECO:0000313" key="3">
    <source>
        <dbReference type="Proteomes" id="UP000030182"/>
    </source>
</evidence>
<dbReference type="SUPFAM" id="SSF46785">
    <property type="entry name" value="Winged helix' DNA-binding domain"/>
    <property type="match status" value="1"/>
</dbReference>
<dbReference type="InterPro" id="IPR036390">
    <property type="entry name" value="WH_DNA-bd_sf"/>
</dbReference>
<protein>
    <recommendedName>
        <fullName evidence="1">Schlafen AlbA-2 domain-containing protein</fullName>
    </recommendedName>
</protein>
<dbReference type="InterPro" id="IPR038461">
    <property type="entry name" value="Schlafen_AlbA_2_dom_sf"/>
</dbReference>
<dbReference type="InterPro" id="IPR036388">
    <property type="entry name" value="WH-like_DNA-bd_sf"/>
</dbReference>
<accession>A0ABR4SJ91</accession>
<dbReference type="PANTHER" id="PTHR30595:SF6">
    <property type="entry name" value="SCHLAFEN ALBA-2 DOMAIN-CONTAINING PROTEIN"/>
    <property type="match status" value="1"/>
</dbReference>
<dbReference type="EMBL" id="JDRS01000008">
    <property type="protein sequence ID" value="KDS93215.1"/>
    <property type="molecule type" value="Genomic_DNA"/>
</dbReference>
<evidence type="ECO:0000259" key="1">
    <source>
        <dbReference type="Pfam" id="PF04326"/>
    </source>
</evidence>
<organism evidence="2 3">
    <name type="scientific">Dermabacter hominis 1368</name>
    <dbReference type="NCBI Taxonomy" id="1450519"/>
    <lineage>
        <taxon>Bacteria</taxon>
        <taxon>Bacillati</taxon>
        <taxon>Actinomycetota</taxon>
        <taxon>Actinomycetes</taxon>
        <taxon>Micrococcales</taxon>
        <taxon>Dermabacteraceae</taxon>
        <taxon>Dermabacter</taxon>
    </lineage>
</organism>
<name>A0ABR4SJ91_9MICO</name>
<dbReference type="Gene3D" id="3.30.565.60">
    <property type="match status" value="1"/>
</dbReference>
<dbReference type="Gene3D" id="1.10.10.10">
    <property type="entry name" value="Winged helix-like DNA-binding domain superfamily/Winged helix DNA-binding domain"/>
    <property type="match status" value="1"/>
</dbReference>
<feature type="domain" description="Schlafen AlbA-2" evidence="1">
    <location>
        <begin position="29"/>
        <end position="155"/>
    </location>
</feature>
<dbReference type="Proteomes" id="UP000030182">
    <property type="component" value="Unassembled WGS sequence"/>
</dbReference>
<evidence type="ECO:0000313" key="2">
    <source>
        <dbReference type="EMBL" id="KDS93215.1"/>
    </source>
</evidence>
<keyword evidence="3" id="KW-1185">Reference proteome</keyword>
<dbReference type="PANTHER" id="PTHR30595">
    <property type="entry name" value="GLPR-RELATED TRANSCRIPTIONAL REPRESSOR"/>
    <property type="match status" value="1"/>
</dbReference>